<dbReference type="EMBL" id="JAVRFA010000416">
    <property type="protein sequence ID" value="MDT0400152.1"/>
    <property type="molecule type" value="Genomic_DNA"/>
</dbReference>
<keyword evidence="1" id="KW-0547">Nucleotide-binding</keyword>
<dbReference type="SUPFAM" id="SSF56801">
    <property type="entry name" value="Acetyl-CoA synthetase-like"/>
    <property type="match status" value="1"/>
</dbReference>
<feature type="non-terminal residue" evidence="4">
    <location>
        <position position="1"/>
    </location>
</feature>
<gene>
    <name evidence="4" type="ORF">RM705_36440</name>
</gene>
<accession>A0ABU2Q6U5</accession>
<organism evidence="4 5">
    <name type="scientific">Streptomyces edwardsiae</name>
    <dbReference type="NCBI Taxonomy" id="3075527"/>
    <lineage>
        <taxon>Bacteria</taxon>
        <taxon>Bacillati</taxon>
        <taxon>Actinomycetota</taxon>
        <taxon>Actinomycetes</taxon>
        <taxon>Kitasatosporales</taxon>
        <taxon>Streptomycetaceae</taxon>
        <taxon>Streptomyces</taxon>
    </lineage>
</organism>
<reference evidence="5" key="1">
    <citation type="submission" date="2023-07" db="EMBL/GenBank/DDBJ databases">
        <title>30 novel species of actinomycetes from the DSMZ collection.</title>
        <authorList>
            <person name="Nouioui I."/>
        </authorList>
    </citation>
    <scope>NUCLEOTIDE SEQUENCE [LARGE SCALE GENOMIC DNA]</scope>
    <source>
        <strain evidence="5">DSM 41636</strain>
    </source>
</reference>
<dbReference type="PANTHER" id="PTHR43272:SF33">
    <property type="entry name" value="AMP-BINDING DOMAIN-CONTAINING PROTEIN-RELATED"/>
    <property type="match status" value="1"/>
</dbReference>
<evidence type="ECO:0000313" key="5">
    <source>
        <dbReference type="Proteomes" id="UP001183881"/>
    </source>
</evidence>
<evidence type="ECO:0000256" key="2">
    <source>
        <dbReference type="ARBA" id="ARBA00022840"/>
    </source>
</evidence>
<evidence type="ECO:0000313" key="4">
    <source>
        <dbReference type="EMBL" id="MDT0400152.1"/>
    </source>
</evidence>
<keyword evidence="5" id="KW-1185">Reference proteome</keyword>
<dbReference type="PANTHER" id="PTHR43272">
    <property type="entry name" value="LONG-CHAIN-FATTY-ACID--COA LIGASE"/>
    <property type="match status" value="1"/>
</dbReference>
<keyword evidence="2" id="KW-0067">ATP-binding</keyword>
<dbReference type="Pfam" id="PF13193">
    <property type="entry name" value="AMP-binding_C"/>
    <property type="match status" value="1"/>
</dbReference>
<name>A0ABU2Q6U5_9ACTN</name>
<proteinExistence type="predicted"/>
<comment type="caution">
    <text evidence="4">The sequence shown here is derived from an EMBL/GenBank/DDBJ whole genome shotgun (WGS) entry which is preliminary data.</text>
</comment>
<dbReference type="InterPro" id="IPR045851">
    <property type="entry name" value="AMP-bd_C_sf"/>
</dbReference>
<sequence length="139" mass="15591">GFYRTGDVVAEIGPDQLRYVDRRNNVLKLAQGEFVTLAKLEAVFGNSPLVQQIYVYGNSAQPYLLAVVVPTDASVSKEAISESLQEVARDADLQSYEIPRDFIIETTPFTLENGLLTGIRKLAWPKLKAHYGERLEQLY</sequence>
<evidence type="ECO:0000259" key="3">
    <source>
        <dbReference type="Pfam" id="PF13193"/>
    </source>
</evidence>
<dbReference type="Proteomes" id="UP001183881">
    <property type="component" value="Unassembled WGS sequence"/>
</dbReference>
<feature type="non-terminal residue" evidence="4">
    <location>
        <position position="139"/>
    </location>
</feature>
<dbReference type="InterPro" id="IPR025110">
    <property type="entry name" value="AMP-bd_C"/>
</dbReference>
<protein>
    <submittedName>
        <fullName evidence="4">Oxidoreductase</fullName>
    </submittedName>
</protein>
<feature type="domain" description="AMP-binding enzyme C-terminal" evidence="3">
    <location>
        <begin position="39"/>
        <end position="104"/>
    </location>
</feature>
<evidence type="ECO:0000256" key="1">
    <source>
        <dbReference type="ARBA" id="ARBA00022741"/>
    </source>
</evidence>
<dbReference type="Gene3D" id="3.30.300.30">
    <property type="match status" value="1"/>
</dbReference>